<evidence type="ECO:0000256" key="1">
    <source>
        <dbReference type="SAM" id="MobiDB-lite"/>
    </source>
</evidence>
<feature type="compositionally biased region" description="Basic and acidic residues" evidence="1">
    <location>
        <begin position="51"/>
        <end position="61"/>
    </location>
</feature>
<feature type="region of interest" description="Disordered" evidence="1">
    <location>
        <begin position="51"/>
        <end position="91"/>
    </location>
</feature>
<protein>
    <recommendedName>
        <fullName evidence="4">Transposase IS701-like DDE domain-containing protein</fullName>
    </recommendedName>
</protein>
<dbReference type="EMBL" id="JAMQGM010000062">
    <property type="protein sequence ID" value="MCM2580412.1"/>
    <property type="molecule type" value="Genomic_DNA"/>
</dbReference>
<sequence length="91" mass="9810">MIGRFLDAGHRAGWVAADEVYGGNPKRRSALEERQVGYVLAVACSHEATHRRGEVPRRYPGREGAQAGWRKLSAGAGTTRDTASTTGRSSI</sequence>
<proteinExistence type="predicted"/>
<keyword evidence="3" id="KW-1185">Reference proteome</keyword>
<name>A0ABT0XF46_9ACTN</name>
<dbReference type="Proteomes" id="UP001167160">
    <property type="component" value="Unassembled WGS sequence"/>
</dbReference>
<accession>A0ABT0XF46</accession>
<evidence type="ECO:0000313" key="2">
    <source>
        <dbReference type="EMBL" id="MCM2580412.1"/>
    </source>
</evidence>
<evidence type="ECO:0000313" key="3">
    <source>
        <dbReference type="Proteomes" id="UP001167160"/>
    </source>
</evidence>
<evidence type="ECO:0008006" key="4">
    <source>
        <dbReference type="Google" id="ProtNLM"/>
    </source>
</evidence>
<organism evidence="2 3">
    <name type="scientific">Streptomyces meridianus</name>
    <dbReference type="NCBI Taxonomy" id="2938945"/>
    <lineage>
        <taxon>Bacteria</taxon>
        <taxon>Bacillati</taxon>
        <taxon>Actinomycetota</taxon>
        <taxon>Actinomycetes</taxon>
        <taxon>Kitasatosporales</taxon>
        <taxon>Streptomycetaceae</taxon>
        <taxon>Streptomyces</taxon>
    </lineage>
</organism>
<comment type="caution">
    <text evidence="2">The sequence shown here is derived from an EMBL/GenBank/DDBJ whole genome shotgun (WGS) entry which is preliminary data.</text>
</comment>
<gene>
    <name evidence="2" type="ORF">M1E25_24270</name>
</gene>
<reference evidence="2" key="1">
    <citation type="journal article" date="2023" name="Int. J. Syst. Evol. Microbiol.">
        <title>Streptomyces meridianus sp. nov. isolated from brackish water of the Tagus estuary in Alcochete, Portugal.</title>
        <authorList>
            <person name="Santos J.D.N."/>
            <person name="Klimek D."/>
            <person name="Calusinska M."/>
            <person name="Lobo Da Cunha A."/>
            <person name="Catita J."/>
            <person name="Goncalves H."/>
            <person name="Gonzalez I."/>
            <person name="Reyes F."/>
            <person name="Lage O.M."/>
        </authorList>
    </citation>
    <scope>NUCLEOTIDE SEQUENCE</scope>
    <source>
        <strain evidence="2">MTZ3.1</strain>
    </source>
</reference>
<dbReference type="RefSeq" id="WP_251419237.1">
    <property type="nucleotide sequence ID" value="NZ_JAMQGM010000062.1"/>
</dbReference>
<feature type="compositionally biased region" description="Polar residues" evidence="1">
    <location>
        <begin position="79"/>
        <end position="91"/>
    </location>
</feature>